<evidence type="ECO:0000313" key="2">
    <source>
        <dbReference type="Proteomes" id="UP000281813"/>
    </source>
</evidence>
<dbReference type="RefSeq" id="WP_121130874.1">
    <property type="nucleotide sequence ID" value="NZ_JBHUFK010000062.1"/>
</dbReference>
<dbReference type="EMBL" id="RBZO01000011">
    <property type="protein sequence ID" value="RKQ15883.1"/>
    <property type="molecule type" value="Genomic_DNA"/>
</dbReference>
<evidence type="ECO:0008006" key="3">
    <source>
        <dbReference type="Google" id="ProtNLM"/>
    </source>
</evidence>
<dbReference type="PROSITE" id="PS51257">
    <property type="entry name" value="PROKAR_LIPOPROTEIN"/>
    <property type="match status" value="1"/>
</dbReference>
<name>A0A494Z0A5_9BACI</name>
<protein>
    <recommendedName>
        <fullName evidence="3">DUF4352 domain-containing protein</fullName>
    </recommendedName>
</protein>
<keyword evidence="2" id="KW-1185">Reference proteome</keyword>
<dbReference type="OrthoDB" id="2706790at2"/>
<sequence length="195" mass="21922">MKSFLIILFISCSVILSSCNNTDNDSESSRKPVLIQEHNSSFDELGTFYRHSKVDEVGTYHSGPLAITIESAEIVSGSFRDDYDIYGITSSDKINTVILQIGFKLDNVDEDVSFTEENMHLVTDSGEEIQQPHELISSAINIPVINNNDNVRQVGFKIEESDIENMKKVDFIVEAPINDKEEPLGEDLEIELEFN</sequence>
<comment type="caution">
    <text evidence="1">The sequence shown here is derived from an EMBL/GenBank/DDBJ whole genome shotgun (WGS) entry which is preliminary data.</text>
</comment>
<organism evidence="1 2">
    <name type="scientific">Oceanobacillus bengalensis</name>
    <dbReference type="NCBI Taxonomy" id="1435466"/>
    <lineage>
        <taxon>Bacteria</taxon>
        <taxon>Bacillati</taxon>
        <taxon>Bacillota</taxon>
        <taxon>Bacilli</taxon>
        <taxon>Bacillales</taxon>
        <taxon>Bacillaceae</taxon>
        <taxon>Oceanobacillus</taxon>
    </lineage>
</organism>
<proteinExistence type="predicted"/>
<dbReference type="Proteomes" id="UP000281813">
    <property type="component" value="Unassembled WGS sequence"/>
</dbReference>
<reference evidence="1 2" key="1">
    <citation type="journal article" date="2015" name="Antonie Van Leeuwenhoek">
        <title>Oceanobacillus bengalensis sp. nov., a bacterium isolated from seawater of the Bay of Bengal.</title>
        <authorList>
            <person name="Yongchang O."/>
            <person name="Xiang W."/>
            <person name="Wang G."/>
        </authorList>
    </citation>
    <scope>NUCLEOTIDE SEQUENCE [LARGE SCALE GENOMIC DNA]</scope>
    <source>
        <strain evidence="1 2">MCCC 1K00260</strain>
    </source>
</reference>
<dbReference type="AlphaFoldDB" id="A0A494Z0A5"/>
<gene>
    <name evidence="1" type="ORF">D8M05_08990</name>
</gene>
<accession>A0A494Z0A5</accession>
<evidence type="ECO:0000313" key="1">
    <source>
        <dbReference type="EMBL" id="RKQ15883.1"/>
    </source>
</evidence>